<dbReference type="InterPro" id="IPR000515">
    <property type="entry name" value="MetI-like"/>
</dbReference>
<feature type="transmembrane region" description="Helical" evidence="7">
    <location>
        <begin position="195"/>
        <end position="220"/>
    </location>
</feature>
<proteinExistence type="inferred from homology"/>
<feature type="transmembrane region" description="Helical" evidence="7">
    <location>
        <begin position="23"/>
        <end position="44"/>
    </location>
</feature>
<dbReference type="GeneID" id="93722678"/>
<comment type="similarity">
    <text evidence="7">Belongs to the binding-protein-dependent transport system permease family.</text>
</comment>
<dbReference type="HOGENOM" id="CLU_016047_1_1_9"/>
<feature type="transmembrane region" description="Helical" evidence="7">
    <location>
        <begin position="154"/>
        <end position="174"/>
    </location>
</feature>
<dbReference type="CDD" id="cd06261">
    <property type="entry name" value="TM_PBP2"/>
    <property type="match status" value="1"/>
</dbReference>
<dbReference type="Proteomes" id="UP000008178">
    <property type="component" value="Chromosome"/>
</dbReference>
<evidence type="ECO:0000256" key="2">
    <source>
        <dbReference type="ARBA" id="ARBA00022448"/>
    </source>
</evidence>
<organism evidence="9 10">
    <name type="scientific">Roseburia hominis (strain DSM 16839 / JCM 17582 / NCIMB 14029 / A2-183)</name>
    <dbReference type="NCBI Taxonomy" id="585394"/>
    <lineage>
        <taxon>Bacteria</taxon>
        <taxon>Bacillati</taxon>
        <taxon>Bacillota</taxon>
        <taxon>Clostridia</taxon>
        <taxon>Lachnospirales</taxon>
        <taxon>Lachnospiraceae</taxon>
        <taxon>Roseburia</taxon>
    </lineage>
</organism>
<keyword evidence="4 7" id="KW-0812">Transmembrane</keyword>
<sequence length="289" mass="33205">MREIMTKQKKETSMKRNNLIKKFFLYLILLIITAAMLIPFIWMLSASIKTDREVFQMTPFVLIPETPRWSNYVDIWTKIPFGTFVKNTVFLTIVVTALQLLTSSFAAYSFAKLEFKHKNVLFMAYIATIAMPWQVYMVPQFIMMRKMGLNDKLLAMICLQAFSAFGVFMMRQFYDGIPNELCEAARVDGMSEYKIYSHIMLPLSKPALSTLTIFTFVATWNDYLGPLIYLKSQEKKTIQLGLKMFIGQYSSQYGLIMAGSVLSLIPVLIVFICLQRYFVEGIASTGLKG</sequence>
<feature type="transmembrane region" description="Helical" evidence="7">
    <location>
        <begin position="120"/>
        <end position="142"/>
    </location>
</feature>
<feature type="transmembrane region" description="Helical" evidence="7">
    <location>
        <begin position="253"/>
        <end position="274"/>
    </location>
</feature>
<evidence type="ECO:0000256" key="5">
    <source>
        <dbReference type="ARBA" id="ARBA00022989"/>
    </source>
</evidence>
<dbReference type="PROSITE" id="PS50928">
    <property type="entry name" value="ABC_TM1"/>
    <property type="match status" value="1"/>
</dbReference>
<dbReference type="PANTHER" id="PTHR43744:SF8">
    <property type="entry name" value="SN-GLYCEROL-3-PHOSPHATE TRANSPORT SYSTEM PERMEASE PROTEIN UGPE"/>
    <property type="match status" value="1"/>
</dbReference>
<evidence type="ECO:0000256" key="6">
    <source>
        <dbReference type="ARBA" id="ARBA00023136"/>
    </source>
</evidence>
<dbReference type="eggNOG" id="COG0395">
    <property type="taxonomic scope" value="Bacteria"/>
</dbReference>
<name>G2T0V7_ROSHA</name>
<dbReference type="SUPFAM" id="SSF161098">
    <property type="entry name" value="MetI-like"/>
    <property type="match status" value="1"/>
</dbReference>
<dbReference type="KEGG" id="rho:RHOM_04145"/>
<evidence type="ECO:0000256" key="7">
    <source>
        <dbReference type="RuleBase" id="RU363032"/>
    </source>
</evidence>
<evidence type="ECO:0000313" key="9">
    <source>
        <dbReference type="EMBL" id="AEN95951.1"/>
    </source>
</evidence>
<reference evidence="9 10" key="1">
    <citation type="journal article" date="2015" name="Genome Announc.">
        <title>Complete genome sequence of the human gut symbiont Roseburia hominis.</title>
        <authorList>
            <person name="Travis A.J."/>
            <person name="Kelly D."/>
            <person name="Flint H.J."/>
            <person name="Aminov R.I."/>
        </authorList>
    </citation>
    <scope>NUCLEOTIDE SEQUENCE [LARGE SCALE GENOMIC DNA]</scope>
    <source>
        <strain evidence="10">DSM 16839 / JCM 17582 / NCIMB 14029 / A2-183</strain>
    </source>
</reference>
<dbReference type="RefSeq" id="WP_014078996.1">
    <property type="nucleotide sequence ID" value="NC_015977.1"/>
</dbReference>
<dbReference type="PANTHER" id="PTHR43744">
    <property type="entry name" value="ABC TRANSPORTER PERMEASE PROTEIN MG189-RELATED-RELATED"/>
    <property type="match status" value="1"/>
</dbReference>
<evidence type="ECO:0000313" key="10">
    <source>
        <dbReference type="Proteomes" id="UP000008178"/>
    </source>
</evidence>
<gene>
    <name evidence="9" type="ordered locus">RHOM_04145</name>
</gene>
<feature type="transmembrane region" description="Helical" evidence="7">
    <location>
        <begin position="89"/>
        <end position="108"/>
    </location>
</feature>
<dbReference type="AlphaFoldDB" id="G2T0V7"/>
<evidence type="ECO:0000256" key="4">
    <source>
        <dbReference type="ARBA" id="ARBA00022692"/>
    </source>
</evidence>
<evidence type="ECO:0000256" key="3">
    <source>
        <dbReference type="ARBA" id="ARBA00022475"/>
    </source>
</evidence>
<evidence type="ECO:0000256" key="1">
    <source>
        <dbReference type="ARBA" id="ARBA00004651"/>
    </source>
</evidence>
<dbReference type="Gene3D" id="1.10.3720.10">
    <property type="entry name" value="MetI-like"/>
    <property type="match status" value="1"/>
</dbReference>
<accession>G2T0V7</accession>
<keyword evidence="3" id="KW-1003">Cell membrane</keyword>
<dbReference type="GO" id="GO:0055085">
    <property type="term" value="P:transmembrane transport"/>
    <property type="evidence" value="ECO:0007669"/>
    <property type="project" value="InterPro"/>
</dbReference>
<dbReference type="GO" id="GO:0005886">
    <property type="term" value="C:plasma membrane"/>
    <property type="evidence" value="ECO:0007669"/>
    <property type="project" value="UniProtKB-SubCell"/>
</dbReference>
<dbReference type="InterPro" id="IPR035906">
    <property type="entry name" value="MetI-like_sf"/>
</dbReference>
<comment type="subcellular location">
    <subcellularLocation>
        <location evidence="1 7">Cell membrane</location>
        <topology evidence="1 7">Multi-pass membrane protein</topology>
    </subcellularLocation>
</comment>
<keyword evidence="10" id="KW-1185">Reference proteome</keyword>
<feature type="domain" description="ABC transmembrane type-1" evidence="8">
    <location>
        <begin position="85"/>
        <end position="274"/>
    </location>
</feature>
<dbReference type="Pfam" id="PF00528">
    <property type="entry name" value="BPD_transp_1"/>
    <property type="match status" value="1"/>
</dbReference>
<keyword evidence="5 7" id="KW-1133">Transmembrane helix</keyword>
<protein>
    <submittedName>
        <fullName evidence="9">ABC transporter membrane spanning protein (Sugar)</fullName>
    </submittedName>
</protein>
<dbReference type="EMBL" id="CP003040">
    <property type="protein sequence ID" value="AEN95951.1"/>
    <property type="molecule type" value="Genomic_DNA"/>
</dbReference>
<keyword evidence="2 7" id="KW-0813">Transport</keyword>
<dbReference type="STRING" id="585394.RHOM_04145"/>
<evidence type="ECO:0000259" key="8">
    <source>
        <dbReference type="PROSITE" id="PS50928"/>
    </source>
</evidence>
<keyword evidence="6 7" id="KW-0472">Membrane</keyword>